<dbReference type="Proteomes" id="UP000295632">
    <property type="component" value="Unassembled WGS sequence"/>
</dbReference>
<protein>
    <submittedName>
        <fullName evidence="2">Uncharacterized protein</fullName>
    </submittedName>
</protein>
<evidence type="ECO:0000313" key="2">
    <source>
        <dbReference type="EMBL" id="TDQ38381.1"/>
    </source>
</evidence>
<gene>
    <name evidence="2" type="ORF">EV213_110128</name>
</gene>
<dbReference type="AlphaFoldDB" id="A0A4R6TXU6"/>
<accession>A0A4R6TXU6</accession>
<keyword evidence="3" id="KW-1185">Reference proteome</keyword>
<organism evidence="2 3">
    <name type="scientific">Aureibacillus halotolerans</name>
    <dbReference type="NCBI Taxonomy" id="1508390"/>
    <lineage>
        <taxon>Bacteria</taxon>
        <taxon>Bacillati</taxon>
        <taxon>Bacillota</taxon>
        <taxon>Bacilli</taxon>
        <taxon>Bacillales</taxon>
        <taxon>Bacillaceae</taxon>
        <taxon>Aureibacillus</taxon>
    </lineage>
</organism>
<reference evidence="2 3" key="1">
    <citation type="submission" date="2019-03" db="EMBL/GenBank/DDBJ databases">
        <title>Genomic Encyclopedia of Type Strains, Phase IV (KMG-IV): sequencing the most valuable type-strain genomes for metagenomic binning, comparative biology and taxonomic classification.</title>
        <authorList>
            <person name="Goeker M."/>
        </authorList>
    </citation>
    <scope>NUCLEOTIDE SEQUENCE [LARGE SCALE GENOMIC DNA]</scope>
    <source>
        <strain evidence="2 3">DSM 28697</strain>
    </source>
</reference>
<keyword evidence="1" id="KW-0472">Membrane</keyword>
<keyword evidence="1" id="KW-1133">Transmembrane helix</keyword>
<evidence type="ECO:0000256" key="1">
    <source>
        <dbReference type="SAM" id="Phobius"/>
    </source>
</evidence>
<keyword evidence="1" id="KW-0812">Transmembrane</keyword>
<dbReference type="RefSeq" id="WP_133580954.1">
    <property type="nucleotide sequence ID" value="NZ_SNYJ01000010.1"/>
</dbReference>
<feature type="transmembrane region" description="Helical" evidence="1">
    <location>
        <begin position="7"/>
        <end position="28"/>
    </location>
</feature>
<name>A0A4R6TXU6_9BACI</name>
<comment type="caution">
    <text evidence="2">The sequence shown here is derived from an EMBL/GenBank/DDBJ whole genome shotgun (WGS) entry which is preliminary data.</text>
</comment>
<dbReference type="EMBL" id="SNYJ01000010">
    <property type="protein sequence ID" value="TDQ38381.1"/>
    <property type="molecule type" value="Genomic_DNA"/>
</dbReference>
<sequence>MKLKEKNLWAIIILLVIFSAVYIVQYGMEVSKVISTQDLFKELFLSNGAEDFESEVTDEKLDALVDFVQKTPNLKYENVFRIEGPDVTYVVNYWNSENRELQITDVTVVERDEGDSER</sequence>
<evidence type="ECO:0000313" key="3">
    <source>
        <dbReference type="Proteomes" id="UP000295632"/>
    </source>
</evidence>
<proteinExistence type="predicted"/>